<protein>
    <submittedName>
        <fullName evidence="1">Uncharacterized protein</fullName>
    </submittedName>
</protein>
<evidence type="ECO:0000313" key="2">
    <source>
        <dbReference type="Proteomes" id="UP000825367"/>
    </source>
</evidence>
<accession>A0ABX8VPQ6</accession>
<organism evidence="1 2">
    <name type="scientific">Mycolicibacterium pallens</name>
    <dbReference type="NCBI Taxonomy" id="370524"/>
    <lineage>
        <taxon>Bacteria</taxon>
        <taxon>Bacillati</taxon>
        <taxon>Actinomycetota</taxon>
        <taxon>Actinomycetes</taxon>
        <taxon>Mycobacteriales</taxon>
        <taxon>Mycobacteriaceae</taxon>
        <taxon>Mycolicibacterium</taxon>
    </lineage>
</organism>
<sequence>MITALTVAILVTVAFVGVSGCSGGSSKSSYSAPQAKIGESLALLGWNVRVAEFRWNGEFVLVDIDAAPSDVNAPHAKPEDIRFGLYGTLAHPVEATGLGSCDLVQGVTSTPLTASPQRLAGTVCLGPVKERSAVRGIYGYSPHDRIPGTAAAYPAAFPVGMLPTNKNDTGLTVSTTSVDAWRADGTPVNQQALGDPTVFTGKGYMLLGLQADASAAQYRDDSARRGGPMMLLAAPSLPGPGLNPACAAYGASVLLLPDASLDAVHVNASLCTQGEINDALLNATVSVIGTHAALWVTRD</sequence>
<dbReference type="Proteomes" id="UP000825367">
    <property type="component" value="Chromosome"/>
</dbReference>
<evidence type="ECO:0000313" key="1">
    <source>
        <dbReference type="EMBL" id="QYL19687.1"/>
    </source>
</evidence>
<dbReference type="EMBL" id="CP080333">
    <property type="protein sequence ID" value="QYL19687.1"/>
    <property type="molecule type" value="Genomic_DNA"/>
</dbReference>
<name>A0ABX8VPQ6_9MYCO</name>
<gene>
    <name evidence="1" type="ORF">K0O64_02525</name>
</gene>
<proteinExistence type="predicted"/>
<keyword evidence="2" id="KW-1185">Reference proteome</keyword>
<dbReference type="RefSeq" id="WP_096312661.1">
    <property type="nucleotide sequence ID" value="NZ_BAAAVX010000004.1"/>
</dbReference>
<reference evidence="1 2" key="1">
    <citation type="submission" date="2021-07" db="EMBL/GenBank/DDBJ databases">
        <title>Whole genome sequencing of non-tuberculosis mycobacteria type-strains.</title>
        <authorList>
            <person name="Igarashi Y."/>
            <person name="Osugi A."/>
            <person name="Mitarai S."/>
        </authorList>
    </citation>
    <scope>NUCLEOTIDE SEQUENCE [LARGE SCALE GENOMIC DNA]</scope>
    <source>
        <strain evidence="1 2">JCM 16370</strain>
    </source>
</reference>